<dbReference type="OrthoDB" id="784097at2759"/>
<keyword evidence="9" id="KW-1133">Transmembrane helix</keyword>
<evidence type="ECO:0000256" key="11">
    <source>
        <dbReference type="ARBA" id="ARBA00023180"/>
    </source>
</evidence>
<dbReference type="FunFam" id="3.30.200.20:FF:000178">
    <property type="entry name" value="serine/threonine-protein kinase PBS1-like"/>
    <property type="match status" value="1"/>
</dbReference>
<keyword evidence="5" id="KW-0732">Signal</keyword>
<evidence type="ECO:0000256" key="3">
    <source>
        <dbReference type="ARBA" id="ARBA00022679"/>
    </source>
</evidence>
<dbReference type="AlphaFoldDB" id="A0A6I9SFX4"/>
<comment type="subcellular location">
    <subcellularLocation>
        <location evidence="1">Membrane</location>
        <topology evidence="1">Single-pass type I membrane protein</topology>
    </subcellularLocation>
</comment>
<dbReference type="PROSITE" id="PS00108">
    <property type="entry name" value="PROTEIN_KINASE_ST"/>
    <property type="match status" value="1"/>
</dbReference>
<keyword evidence="2" id="KW-0723">Serine/threonine-protein kinase</keyword>
<dbReference type="RefSeq" id="XP_010942304.1">
    <property type="nucleotide sequence ID" value="XM_010944002.3"/>
</dbReference>
<keyword evidence="7 16" id="KW-0418">Kinase</keyword>
<dbReference type="Pfam" id="PF13947">
    <property type="entry name" value="GUB_WAK_bind"/>
    <property type="match status" value="1"/>
</dbReference>
<evidence type="ECO:0000256" key="4">
    <source>
        <dbReference type="ARBA" id="ARBA00022692"/>
    </source>
</evidence>
<evidence type="ECO:0000313" key="16">
    <source>
        <dbReference type="RefSeq" id="XP_010942304.1"/>
    </source>
</evidence>
<dbReference type="SMART" id="SM00220">
    <property type="entry name" value="S_TKc"/>
    <property type="match status" value="1"/>
</dbReference>
<keyword evidence="3" id="KW-0808">Transferase</keyword>
<proteinExistence type="predicted"/>
<evidence type="ECO:0000313" key="15">
    <source>
        <dbReference type="Proteomes" id="UP000504607"/>
    </source>
</evidence>
<dbReference type="InterPro" id="IPR008271">
    <property type="entry name" value="Ser/Thr_kinase_AS"/>
</dbReference>
<reference evidence="16" key="1">
    <citation type="submission" date="2025-08" db="UniProtKB">
        <authorList>
            <consortium name="RefSeq"/>
        </authorList>
    </citation>
    <scope>IDENTIFICATION</scope>
</reference>
<evidence type="ECO:0000256" key="12">
    <source>
        <dbReference type="PROSITE-ProRule" id="PRU10141"/>
    </source>
</evidence>
<dbReference type="InterPro" id="IPR011009">
    <property type="entry name" value="Kinase-like_dom_sf"/>
</dbReference>
<name>A0A6I9SFX4_ELAGV</name>
<dbReference type="CDD" id="cd14066">
    <property type="entry name" value="STKc_IRAK"/>
    <property type="match status" value="1"/>
</dbReference>
<dbReference type="GO" id="GO:0004674">
    <property type="term" value="F:protein serine/threonine kinase activity"/>
    <property type="evidence" value="ECO:0007669"/>
    <property type="project" value="UniProtKB-KW"/>
</dbReference>
<dbReference type="Gene3D" id="1.10.510.10">
    <property type="entry name" value="Transferase(Phosphotransferase) domain 1"/>
    <property type="match status" value="1"/>
</dbReference>
<evidence type="ECO:0000256" key="13">
    <source>
        <dbReference type="SAM" id="MobiDB-lite"/>
    </source>
</evidence>
<evidence type="ECO:0000256" key="5">
    <source>
        <dbReference type="ARBA" id="ARBA00022729"/>
    </source>
</evidence>
<dbReference type="GeneID" id="105060339"/>
<feature type="region of interest" description="Disordered" evidence="13">
    <location>
        <begin position="671"/>
        <end position="696"/>
    </location>
</feature>
<dbReference type="SUPFAM" id="SSF56112">
    <property type="entry name" value="Protein kinase-like (PK-like)"/>
    <property type="match status" value="1"/>
</dbReference>
<dbReference type="GO" id="GO:0030247">
    <property type="term" value="F:polysaccharide binding"/>
    <property type="evidence" value="ECO:0007669"/>
    <property type="project" value="InterPro"/>
</dbReference>
<dbReference type="PROSITE" id="PS00107">
    <property type="entry name" value="PROTEIN_KINASE_ATP"/>
    <property type="match status" value="1"/>
</dbReference>
<dbReference type="Proteomes" id="UP000504607">
    <property type="component" value="Unplaced"/>
</dbReference>
<feature type="binding site" evidence="12">
    <location>
        <position position="396"/>
    </location>
    <ligand>
        <name>ATP</name>
        <dbReference type="ChEBI" id="CHEBI:30616"/>
    </ligand>
</feature>
<sequence>MNLGGINSQVTSTLLTQIFGASSPPSMDPRRLASIIAILLLASPTIASGKYCPPSSCGDLRNISYPFRLTTDPSTCGDSQYQLTCDQNRTVLELYPTRYYVEEIFYEDYVARVVPSDLDATSCSPRSLPFLPPSLFRTYGDPYYVWSRNSTTFVTCPASSVDEPSYIPITSCVDNSSSSSKEYLYALVGDFTVAALRNSCTTAGTVPVTGTLRNRTQAAVRDVLVGGFNISWATAVLCRRCVAEGLQCLYYTEHFSYKDPWPAVFQYRWTGFDVCHISCNSSLQSASCFFQQLSSTIQVFLGWFAEVEGLFIIPARTIIGISCLLVYLVYKLRRRHRSLDNRIEDFLNDYRNSMPIRYSYRHIKKMTNQFKEELGQGGYGSVFKGKLTTGRPVAIKILKKAKGNGQEFINEVSTIGRIHHTNVVQLIGFCFEGSNRALVYEFMSNGSLDKYIYSQEGSAETLSWEKMHDIALGIARGIEYLHRGCDMQILHFDIKPHNILLDDKFNPKVSDFGLAKLHPIEESKVSVTAVRGTIGYMAPELFYKKVGEISYKSDVYSFGMLLMEMAGRRKNLNPHAPRSSQIYFPSWIYDQLDQGRDLEMEDATHDEKEIAKKLLMIALQCIQMNPADRPSMSQVVEMLEKKIEDMQMPTKPFLSSLDKVFKEDHTINMEASESLYEPGSNTDNRSNNDIISCSSK</sequence>
<dbReference type="FunCoup" id="A0A6I9SFX4">
    <property type="interactions" value="403"/>
</dbReference>
<keyword evidence="8 12" id="KW-0067">ATP-binding</keyword>
<dbReference type="InterPro" id="IPR000719">
    <property type="entry name" value="Prot_kinase_dom"/>
</dbReference>
<dbReference type="InterPro" id="IPR045874">
    <property type="entry name" value="LRK10/LRL21-25-like"/>
</dbReference>
<dbReference type="InterPro" id="IPR017441">
    <property type="entry name" value="Protein_kinase_ATP_BS"/>
</dbReference>
<dbReference type="InterPro" id="IPR025287">
    <property type="entry name" value="WAK_GUB"/>
</dbReference>
<organism evidence="15 16">
    <name type="scientific">Elaeis guineensis var. tenera</name>
    <name type="common">Oil palm</name>
    <dbReference type="NCBI Taxonomy" id="51953"/>
    <lineage>
        <taxon>Eukaryota</taxon>
        <taxon>Viridiplantae</taxon>
        <taxon>Streptophyta</taxon>
        <taxon>Embryophyta</taxon>
        <taxon>Tracheophyta</taxon>
        <taxon>Spermatophyta</taxon>
        <taxon>Magnoliopsida</taxon>
        <taxon>Liliopsida</taxon>
        <taxon>Arecaceae</taxon>
        <taxon>Arecoideae</taxon>
        <taxon>Cocoseae</taxon>
        <taxon>Elaeidinae</taxon>
        <taxon>Elaeis</taxon>
    </lineage>
</organism>
<evidence type="ECO:0000256" key="10">
    <source>
        <dbReference type="ARBA" id="ARBA00023136"/>
    </source>
</evidence>
<feature type="compositionally biased region" description="Polar residues" evidence="13">
    <location>
        <begin position="679"/>
        <end position="696"/>
    </location>
</feature>
<dbReference type="GO" id="GO:0005524">
    <property type="term" value="F:ATP binding"/>
    <property type="evidence" value="ECO:0007669"/>
    <property type="project" value="UniProtKB-UniRule"/>
</dbReference>
<dbReference type="FunFam" id="1.10.510.10:FF:000590">
    <property type="entry name" value="PR5-like receptor kinase"/>
    <property type="match status" value="1"/>
</dbReference>
<evidence type="ECO:0000259" key="14">
    <source>
        <dbReference type="PROSITE" id="PS50011"/>
    </source>
</evidence>
<gene>
    <name evidence="16" type="primary">LOC105060339</name>
</gene>
<dbReference type="KEGG" id="egu:105060339"/>
<dbReference type="GO" id="GO:0016020">
    <property type="term" value="C:membrane"/>
    <property type="evidence" value="ECO:0007669"/>
    <property type="project" value="UniProtKB-SubCell"/>
</dbReference>
<dbReference type="PROSITE" id="PS50011">
    <property type="entry name" value="PROTEIN_KINASE_DOM"/>
    <property type="match status" value="1"/>
</dbReference>
<dbReference type="Pfam" id="PF00069">
    <property type="entry name" value="Pkinase"/>
    <property type="match status" value="1"/>
</dbReference>
<evidence type="ECO:0000256" key="9">
    <source>
        <dbReference type="ARBA" id="ARBA00022989"/>
    </source>
</evidence>
<dbReference type="PANTHER" id="PTHR27009">
    <property type="entry name" value="RUST RESISTANCE KINASE LR10-RELATED"/>
    <property type="match status" value="1"/>
</dbReference>
<keyword evidence="10" id="KW-0472">Membrane</keyword>
<accession>A0A6I9SFX4</accession>
<keyword evidence="11" id="KW-0325">Glycoprotein</keyword>
<keyword evidence="15" id="KW-1185">Reference proteome</keyword>
<evidence type="ECO:0000256" key="8">
    <source>
        <dbReference type="ARBA" id="ARBA00022840"/>
    </source>
</evidence>
<protein>
    <submittedName>
        <fullName evidence="16">Rust resistance kinase Lr10 isoform X1</fullName>
    </submittedName>
</protein>
<evidence type="ECO:0000256" key="7">
    <source>
        <dbReference type="ARBA" id="ARBA00022777"/>
    </source>
</evidence>
<feature type="domain" description="Protein kinase" evidence="14">
    <location>
        <begin position="368"/>
        <end position="654"/>
    </location>
</feature>
<evidence type="ECO:0000256" key="2">
    <source>
        <dbReference type="ARBA" id="ARBA00022527"/>
    </source>
</evidence>
<evidence type="ECO:0000256" key="6">
    <source>
        <dbReference type="ARBA" id="ARBA00022741"/>
    </source>
</evidence>
<evidence type="ECO:0000256" key="1">
    <source>
        <dbReference type="ARBA" id="ARBA00004479"/>
    </source>
</evidence>
<keyword evidence="4" id="KW-0812">Transmembrane</keyword>
<dbReference type="InParanoid" id="A0A6I9SFX4"/>
<dbReference type="Gene3D" id="3.30.200.20">
    <property type="entry name" value="Phosphorylase Kinase, domain 1"/>
    <property type="match status" value="1"/>
</dbReference>
<keyword evidence="6 12" id="KW-0547">Nucleotide-binding</keyword>